<dbReference type="GO" id="GO:0033856">
    <property type="term" value="F:pyridoxine 5'-phosphate synthase activity"/>
    <property type="evidence" value="ECO:0007669"/>
    <property type="project" value="UniProtKB-UniRule"/>
</dbReference>
<dbReference type="InterPro" id="IPR013785">
    <property type="entry name" value="Aldolase_TIM"/>
</dbReference>
<feature type="binding site" evidence="4">
    <location>
        <position position="104"/>
    </location>
    <ligand>
        <name>1-deoxy-D-xylulose 5-phosphate</name>
        <dbReference type="ChEBI" id="CHEBI:57792"/>
    </ligand>
</feature>
<keyword evidence="1 4" id="KW-0963">Cytoplasm</keyword>
<comment type="subcellular location">
    <subcellularLocation>
        <location evidence="4">Cytoplasm</location>
    </subcellularLocation>
</comment>
<dbReference type="PANTHER" id="PTHR30456">
    <property type="entry name" value="PYRIDOXINE 5'-PHOSPHATE SYNTHASE"/>
    <property type="match status" value="1"/>
</dbReference>
<keyword evidence="7" id="KW-1185">Reference proteome</keyword>
<feature type="binding site" evidence="4">
    <location>
        <position position="22"/>
    </location>
    <ligand>
        <name>3-amino-2-oxopropyl phosphate</name>
        <dbReference type="ChEBI" id="CHEBI:57279"/>
    </ligand>
</feature>
<dbReference type="AlphaFoldDB" id="A0A0H1RI06"/>
<feature type="active site" description="Proton acceptor" evidence="4">
    <location>
        <position position="74"/>
    </location>
</feature>
<dbReference type="NCBIfam" id="NF003627">
    <property type="entry name" value="PRK05265.1-5"/>
    <property type="match status" value="1"/>
</dbReference>
<dbReference type="NCBIfam" id="NF003624">
    <property type="entry name" value="PRK05265.1-2"/>
    <property type="match status" value="1"/>
</dbReference>
<comment type="subunit">
    <text evidence="4">Homooctamer; tetramer of dimers.</text>
</comment>
<keyword evidence="2 4" id="KW-0808">Transferase</keyword>
<dbReference type="Pfam" id="PF03740">
    <property type="entry name" value="PdxJ"/>
    <property type="match status" value="1"/>
</dbReference>
<dbReference type="EMBL" id="LCYG01000004">
    <property type="protein sequence ID" value="KLK94835.1"/>
    <property type="molecule type" value="Genomic_DNA"/>
</dbReference>
<name>A0A0H1RI06_9HYPH</name>
<proteinExistence type="inferred from homology"/>
<dbReference type="InterPro" id="IPR036130">
    <property type="entry name" value="Pyridoxine-5'_phos_synth"/>
</dbReference>
<feature type="active site" description="Proton donor" evidence="4">
    <location>
        <position position="198"/>
    </location>
</feature>
<comment type="pathway">
    <text evidence="4">Cofactor biosynthesis; pyridoxine 5'-phosphate biosynthesis; pyridoxine 5'-phosphate from D-erythrose 4-phosphate: step 5/5.</text>
</comment>
<organism evidence="6 7">
    <name type="scientific">Microvirga vignae</name>
    <dbReference type="NCBI Taxonomy" id="1225564"/>
    <lineage>
        <taxon>Bacteria</taxon>
        <taxon>Pseudomonadati</taxon>
        <taxon>Pseudomonadota</taxon>
        <taxon>Alphaproteobacteria</taxon>
        <taxon>Hyphomicrobiales</taxon>
        <taxon>Methylobacteriaceae</taxon>
        <taxon>Microvirga</taxon>
    </lineage>
</organism>
<accession>A0A0H1RI06</accession>
<dbReference type="NCBIfam" id="TIGR00559">
    <property type="entry name" value="pdxJ"/>
    <property type="match status" value="1"/>
</dbReference>
<dbReference type="Proteomes" id="UP000035489">
    <property type="component" value="Unassembled WGS sequence"/>
</dbReference>
<dbReference type="PATRIC" id="fig|1225564.3.peg.4140"/>
<reference evidence="6 7" key="1">
    <citation type="submission" date="2015-05" db="EMBL/GenBank/DDBJ databases">
        <title>Draft genome sequence of Microvirga vignae strain BR3299, a novel nitrogen fixing bacteria isolated from Brazil semi-aired region.</title>
        <authorList>
            <person name="Zilli J.E."/>
            <person name="Passos S.R."/>
            <person name="Leite J."/>
            <person name="Baldani J.I."/>
            <person name="Xavier G.R."/>
            <person name="Rumjaneck N.G."/>
            <person name="Simoes-Araujo J.L."/>
        </authorList>
    </citation>
    <scope>NUCLEOTIDE SEQUENCE [LARGE SCALE GENOMIC DNA]</scope>
    <source>
        <strain evidence="6 7">BR3299</strain>
    </source>
</reference>
<feature type="binding site" evidence="4">
    <location>
        <begin position="13"/>
        <end position="14"/>
    </location>
    <ligand>
        <name>1-deoxy-D-xylulose 5-phosphate</name>
        <dbReference type="ChEBI" id="CHEBI:57792"/>
    </ligand>
</feature>
<dbReference type="Gene3D" id="3.20.20.70">
    <property type="entry name" value="Aldolase class I"/>
    <property type="match status" value="1"/>
</dbReference>
<gene>
    <name evidence="4" type="primary">pdxJ</name>
    <name evidence="6" type="ORF">AA309_01120</name>
</gene>
<keyword evidence="3 4" id="KW-0664">Pyridoxine biosynthesis</keyword>
<evidence type="ECO:0000313" key="7">
    <source>
        <dbReference type="Proteomes" id="UP000035489"/>
    </source>
</evidence>
<protein>
    <recommendedName>
        <fullName evidence="4 5">Pyridoxine 5'-phosphate synthase</fullName>
        <shortName evidence="4">PNP synthase</shortName>
        <ecNumber evidence="4 5">2.6.99.2</ecNumber>
    </recommendedName>
</protein>
<feature type="binding site" evidence="4">
    <location>
        <position position="49"/>
    </location>
    <ligand>
        <name>1-deoxy-D-xylulose 5-phosphate</name>
        <dbReference type="ChEBI" id="CHEBI:57792"/>
    </ligand>
</feature>
<dbReference type="PANTHER" id="PTHR30456:SF0">
    <property type="entry name" value="PYRIDOXINE 5'-PHOSPHATE SYNTHASE"/>
    <property type="match status" value="1"/>
</dbReference>
<evidence type="ECO:0000256" key="2">
    <source>
        <dbReference type="ARBA" id="ARBA00022679"/>
    </source>
</evidence>
<comment type="function">
    <text evidence="4">Catalyzes the complicated ring closure reaction between the two acyclic compounds 1-deoxy-D-xylulose-5-phosphate (DXP) and 3-amino-2-oxopropyl phosphate (1-amino-acetone-3-phosphate or AAP) to form pyridoxine 5'-phosphate (PNP) and inorganic phosphate.</text>
</comment>
<dbReference type="RefSeq" id="WP_047187142.1">
    <property type="nucleotide sequence ID" value="NZ_LCYG01000004.1"/>
</dbReference>
<evidence type="ECO:0000256" key="4">
    <source>
        <dbReference type="HAMAP-Rule" id="MF_00279"/>
    </source>
</evidence>
<evidence type="ECO:0000256" key="5">
    <source>
        <dbReference type="NCBIfam" id="TIGR00559"/>
    </source>
</evidence>
<dbReference type="SUPFAM" id="SSF63892">
    <property type="entry name" value="Pyridoxine 5'-phosphate synthase"/>
    <property type="match status" value="1"/>
</dbReference>
<dbReference type="CDD" id="cd00003">
    <property type="entry name" value="PNPsynthase"/>
    <property type="match status" value="1"/>
</dbReference>
<dbReference type="UniPathway" id="UPA00244">
    <property type="reaction ID" value="UER00313"/>
</dbReference>
<dbReference type="STRING" id="1225564.AA309_01120"/>
<feature type="active site" description="Proton acceptor" evidence="4">
    <location>
        <position position="47"/>
    </location>
</feature>
<comment type="caution">
    <text evidence="6">The sequence shown here is derived from an EMBL/GenBank/DDBJ whole genome shotgun (WGS) entry which is preliminary data.</text>
</comment>
<feature type="binding site" evidence="4">
    <location>
        <begin position="220"/>
        <end position="221"/>
    </location>
    <ligand>
        <name>3-amino-2-oxopropyl phosphate</name>
        <dbReference type="ChEBI" id="CHEBI:57279"/>
    </ligand>
</feature>
<dbReference type="GO" id="GO:0005829">
    <property type="term" value="C:cytosol"/>
    <property type="evidence" value="ECO:0007669"/>
    <property type="project" value="TreeGrafter"/>
</dbReference>
<dbReference type="EC" id="2.6.99.2" evidence="4 5"/>
<dbReference type="NCBIfam" id="NF003625">
    <property type="entry name" value="PRK05265.1-3"/>
    <property type="match status" value="1"/>
</dbReference>
<dbReference type="GO" id="GO:0008615">
    <property type="term" value="P:pyridoxine biosynthetic process"/>
    <property type="evidence" value="ECO:0007669"/>
    <property type="project" value="UniProtKB-UniRule"/>
</dbReference>
<dbReference type="HAMAP" id="MF_00279">
    <property type="entry name" value="PdxJ"/>
    <property type="match status" value="1"/>
</dbReference>
<feature type="binding site" evidence="4">
    <location>
        <position position="11"/>
    </location>
    <ligand>
        <name>3-amino-2-oxopropyl phosphate</name>
        <dbReference type="ChEBI" id="CHEBI:57279"/>
    </ligand>
</feature>
<evidence type="ECO:0000313" key="6">
    <source>
        <dbReference type="EMBL" id="KLK94835.1"/>
    </source>
</evidence>
<feature type="binding site" evidence="4">
    <location>
        <position position="199"/>
    </location>
    <ligand>
        <name>3-amino-2-oxopropyl phosphate</name>
        <dbReference type="ChEBI" id="CHEBI:57279"/>
    </ligand>
</feature>
<feature type="site" description="Transition state stabilizer" evidence="4">
    <location>
        <position position="155"/>
    </location>
</feature>
<feature type="binding site" evidence="4">
    <location>
        <position position="54"/>
    </location>
    <ligand>
        <name>1-deoxy-D-xylulose 5-phosphate</name>
        <dbReference type="ChEBI" id="CHEBI:57792"/>
    </ligand>
</feature>
<comment type="catalytic activity">
    <reaction evidence="4">
        <text>3-amino-2-oxopropyl phosphate + 1-deoxy-D-xylulose 5-phosphate = pyridoxine 5'-phosphate + phosphate + 2 H2O + H(+)</text>
        <dbReference type="Rhea" id="RHEA:15265"/>
        <dbReference type="ChEBI" id="CHEBI:15377"/>
        <dbReference type="ChEBI" id="CHEBI:15378"/>
        <dbReference type="ChEBI" id="CHEBI:43474"/>
        <dbReference type="ChEBI" id="CHEBI:57279"/>
        <dbReference type="ChEBI" id="CHEBI:57792"/>
        <dbReference type="ChEBI" id="CHEBI:58589"/>
        <dbReference type="EC" id="2.6.99.2"/>
    </reaction>
</comment>
<evidence type="ECO:0000256" key="3">
    <source>
        <dbReference type="ARBA" id="ARBA00023096"/>
    </source>
</evidence>
<dbReference type="OrthoDB" id="9806590at2"/>
<comment type="similarity">
    <text evidence="4">Belongs to the PNP synthase family.</text>
</comment>
<sequence length="252" mass="27110">MKAPPLRLGVNIDHVATVRNARGGVHPDPIRAAHMAVLAGADGITAHLREDRRHIRDQDMERLKRQLFVPLNFEMAATPEMIEIATRIHPHACCLVPEKREERTTEGGLDIIGGASHLRPMIQQLKGQGIRVSLFVEPEIEVMDAACDLGAPVVELHTGTYCEAVAAGDEAKVAYELERLCRAAAHGAGIGLEIHAGHGLALDSVRPVAAIPQVVELNIGHSLIGDAIFMGLDEAVRAMRAAMDEGRAQVAV</sequence>
<evidence type="ECO:0000256" key="1">
    <source>
        <dbReference type="ARBA" id="ARBA00022490"/>
    </source>
</evidence>
<dbReference type="InterPro" id="IPR004569">
    <property type="entry name" value="PyrdxlP_synth_PdxJ"/>
</dbReference>